<dbReference type="AlphaFoldDB" id="A0A540K5H0"/>
<name>A0A540K5H0_MALBA</name>
<keyword evidence="3" id="KW-1185">Reference proteome</keyword>
<gene>
    <name evidence="2" type="ORF">C1H46_044992</name>
</gene>
<proteinExistence type="predicted"/>
<keyword evidence="1" id="KW-1133">Transmembrane helix</keyword>
<dbReference type="STRING" id="106549.A0A540K5H0"/>
<reference evidence="2 3" key="1">
    <citation type="journal article" date="2019" name="G3 (Bethesda)">
        <title>Sequencing of a Wild Apple (Malus baccata) Genome Unravels the Differences Between Cultivated and Wild Apple Species Regarding Disease Resistance and Cold Tolerance.</title>
        <authorList>
            <person name="Chen X."/>
        </authorList>
    </citation>
    <scope>NUCLEOTIDE SEQUENCE [LARGE SCALE GENOMIC DNA]</scope>
    <source>
        <strain evidence="3">cv. Shandingzi</strain>
        <tissue evidence="2">Leaves</tissue>
    </source>
</reference>
<keyword evidence="1" id="KW-0812">Transmembrane</keyword>
<dbReference type="Proteomes" id="UP000315295">
    <property type="component" value="Unassembled WGS sequence"/>
</dbReference>
<evidence type="ECO:0000256" key="1">
    <source>
        <dbReference type="SAM" id="Phobius"/>
    </source>
</evidence>
<protein>
    <submittedName>
        <fullName evidence="2">Uncharacterized protein</fullName>
    </submittedName>
</protein>
<organism evidence="2 3">
    <name type="scientific">Malus baccata</name>
    <name type="common">Siberian crab apple</name>
    <name type="synonym">Pyrus baccata</name>
    <dbReference type="NCBI Taxonomy" id="106549"/>
    <lineage>
        <taxon>Eukaryota</taxon>
        <taxon>Viridiplantae</taxon>
        <taxon>Streptophyta</taxon>
        <taxon>Embryophyta</taxon>
        <taxon>Tracheophyta</taxon>
        <taxon>Spermatophyta</taxon>
        <taxon>Magnoliopsida</taxon>
        <taxon>eudicotyledons</taxon>
        <taxon>Gunneridae</taxon>
        <taxon>Pentapetalae</taxon>
        <taxon>rosids</taxon>
        <taxon>fabids</taxon>
        <taxon>Rosales</taxon>
        <taxon>Rosaceae</taxon>
        <taxon>Amygdaloideae</taxon>
        <taxon>Maleae</taxon>
        <taxon>Malus</taxon>
    </lineage>
</organism>
<keyword evidence="1" id="KW-0472">Membrane</keyword>
<evidence type="ECO:0000313" key="2">
    <source>
        <dbReference type="EMBL" id="TQD69475.1"/>
    </source>
</evidence>
<accession>A0A540K5H0</accession>
<dbReference type="EMBL" id="VIEB01003454">
    <property type="protein sequence ID" value="TQD69475.1"/>
    <property type="molecule type" value="Genomic_DNA"/>
</dbReference>
<feature type="transmembrane region" description="Helical" evidence="1">
    <location>
        <begin position="44"/>
        <end position="64"/>
    </location>
</feature>
<evidence type="ECO:0000313" key="3">
    <source>
        <dbReference type="Proteomes" id="UP000315295"/>
    </source>
</evidence>
<comment type="caution">
    <text evidence="2">The sequence shown here is derived from an EMBL/GenBank/DDBJ whole genome shotgun (WGS) entry which is preliminary data.</text>
</comment>
<sequence>MDIEELFSDRPMAQCDRPGSKKIEGTKYIKEDVLRREANRSAGGIPFMYLLLVGLIRIILGYILKKT</sequence>